<gene>
    <name evidence="2" type="ORF">SHM7688_01643</name>
</gene>
<sequence>MNIDRDALTRELLDMVAEEGMVDRAELAVEKPLEELDIQSADFIMILMAIEERYGAYVSMDNELTDVVTVQDLLDLAITKIEEHQSEKTAEA</sequence>
<dbReference type="STRING" id="321267.SHM7688_01643"/>
<dbReference type="EMBL" id="CYPW01000016">
    <property type="protein sequence ID" value="CUH52201.1"/>
    <property type="molecule type" value="Genomic_DNA"/>
</dbReference>
<name>A0A0P1FBZ1_9RHOB</name>
<dbReference type="Gene3D" id="1.10.1200.10">
    <property type="entry name" value="ACP-like"/>
    <property type="match status" value="1"/>
</dbReference>
<dbReference type="PROSITE" id="PS50075">
    <property type="entry name" value="CARRIER"/>
    <property type="match status" value="1"/>
</dbReference>
<keyword evidence="3" id="KW-1185">Reference proteome</keyword>
<accession>A0A0P1FBZ1</accession>
<reference evidence="2 3" key="1">
    <citation type="submission" date="2015-09" db="EMBL/GenBank/DDBJ databases">
        <authorList>
            <consortium name="Swine Surveillance"/>
        </authorList>
    </citation>
    <scope>NUCLEOTIDE SEQUENCE [LARGE SCALE GENOMIC DNA]</scope>
    <source>
        <strain evidence="2 3">CECT 7688</strain>
    </source>
</reference>
<dbReference type="SUPFAM" id="SSF47336">
    <property type="entry name" value="ACP-like"/>
    <property type="match status" value="1"/>
</dbReference>
<dbReference type="InterPro" id="IPR009081">
    <property type="entry name" value="PP-bd_ACP"/>
</dbReference>
<proteinExistence type="predicted"/>
<dbReference type="InterPro" id="IPR036736">
    <property type="entry name" value="ACP-like_sf"/>
</dbReference>
<feature type="domain" description="Carrier" evidence="1">
    <location>
        <begin position="3"/>
        <end position="81"/>
    </location>
</feature>
<protein>
    <submittedName>
        <fullName evidence="2">Acyl carrier protein</fullName>
    </submittedName>
</protein>
<dbReference type="AlphaFoldDB" id="A0A0P1FBZ1"/>
<organism evidence="2 3">
    <name type="scientific">Shimia marina</name>
    <dbReference type="NCBI Taxonomy" id="321267"/>
    <lineage>
        <taxon>Bacteria</taxon>
        <taxon>Pseudomonadati</taxon>
        <taxon>Pseudomonadota</taxon>
        <taxon>Alphaproteobacteria</taxon>
        <taxon>Rhodobacterales</taxon>
        <taxon>Roseobacteraceae</taxon>
    </lineage>
</organism>
<dbReference type="Proteomes" id="UP000054823">
    <property type="component" value="Unassembled WGS sequence"/>
</dbReference>
<evidence type="ECO:0000313" key="3">
    <source>
        <dbReference type="Proteomes" id="UP000054823"/>
    </source>
</evidence>
<evidence type="ECO:0000313" key="2">
    <source>
        <dbReference type="EMBL" id="CUH52201.1"/>
    </source>
</evidence>
<dbReference type="Pfam" id="PF00550">
    <property type="entry name" value="PP-binding"/>
    <property type="match status" value="1"/>
</dbReference>
<evidence type="ECO:0000259" key="1">
    <source>
        <dbReference type="PROSITE" id="PS50075"/>
    </source>
</evidence>